<reference evidence="4 5" key="1">
    <citation type="submission" date="2019-10" db="EMBL/GenBank/DDBJ databases">
        <title>Alkaliphilus serpentinus sp. nov. and Alkaliphilus pronyensis sp. nov., two novel anaerobic alkaliphilic species isolated from the serpentinized-hosted hydrothermal field of the Prony Bay (New Caledonia).</title>
        <authorList>
            <person name="Postec A."/>
        </authorList>
    </citation>
    <scope>NUCLEOTIDE SEQUENCE [LARGE SCALE GENOMIC DNA]</scope>
    <source>
        <strain evidence="4 5">LacV</strain>
    </source>
</reference>
<feature type="domain" description="SCP" evidence="1">
    <location>
        <begin position="314"/>
        <end position="429"/>
    </location>
</feature>
<dbReference type="Proteomes" id="UP000432715">
    <property type="component" value="Unassembled WGS sequence"/>
</dbReference>
<dbReference type="PANTHER" id="PTHR31157:SF1">
    <property type="entry name" value="SCP DOMAIN-CONTAINING PROTEIN"/>
    <property type="match status" value="1"/>
</dbReference>
<feature type="domain" description="Copper amine oxidase-like N-terminal" evidence="2">
    <location>
        <begin position="38"/>
        <end position="144"/>
    </location>
</feature>
<name>A0A6I0FEV9_9FIRM</name>
<dbReference type="InterPro" id="IPR029410">
    <property type="entry name" value="CAP_assoc"/>
</dbReference>
<dbReference type="InterPro" id="IPR014044">
    <property type="entry name" value="CAP_dom"/>
</dbReference>
<feature type="domain" description="CAP-associated" evidence="3">
    <location>
        <begin position="158"/>
        <end position="297"/>
    </location>
</feature>
<dbReference type="Gene3D" id="3.40.33.10">
    <property type="entry name" value="CAP"/>
    <property type="match status" value="1"/>
</dbReference>
<dbReference type="EMBL" id="WBZC01000008">
    <property type="protein sequence ID" value="KAB3537806.1"/>
    <property type="molecule type" value="Genomic_DNA"/>
</dbReference>
<comment type="caution">
    <text evidence="4">The sequence shown here is derived from an EMBL/GenBank/DDBJ whole genome shotgun (WGS) entry which is preliminary data.</text>
</comment>
<dbReference type="InterPro" id="IPR036582">
    <property type="entry name" value="Mao_N_sf"/>
</dbReference>
<evidence type="ECO:0000259" key="2">
    <source>
        <dbReference type="Pfam" id="PF07833"/>
    </source>
</evidence>
<evidence type="ECO:0000259" key="1">
    <source>
        <dbReference type="Pfam" id="PF00188"/>
    </source>
</evidence>
<dbReference type="AlphaFoldDB" id="A0A6I0FEV9"/>
<dbReference type="Pfam" id="PF00188">
    <property type="entry name" value="CAP"/>
    <property type="match status" value="1"/>
</dbReference>
<evidence type="ECO:0000313" key="4">
    <source>
        <dbReference type="EMBL" id="KAB3537806.1"/>
    </source>
</evidence>
<protein>
    <recommendedName>
        <fullName evidence="6">Copper amine oxidase</fullName>
    </recommendedName>
</protein>
<proteinExistence type="predicted"/>
<evidence type="ECO:0008006" key="6">
    <source>
        <dbReference type="Google" id="ProtNLM"/>
    </source>
</evidence>
<dbReference type="Gene3D" id="3.30.457.10">
    <property type="entry name" value="Copper amine oxidase-like, N-terminal domain"/>
    <property type="match status" value="1"/>
</dbReference>
<organism evidence="4 5">
    <name type="scientific">Alkaliphilus pronyensis</name>
    <dbReference type="NCBI Taxonomy" id="1482732"/>
    <lineage>
        <taxon>Bacteria</taxon>
        <taxon>Bacillati</taxon>
        <taxon>Bacillota</taxon>
        <taxon>Clostridia</taxon>
        <taxon>Peptostreptococcales</taxon>
        <taxon>Natronincolaceae</taxon>
        <taxon>Alkaliphilus</taxon>
    </lineage>
</organism>
<dbReference type="SUPFAM" id="SSF55383">
    <property type="entry name" value="Copper amine oxidase, domain N"/>
    <property type="match status" value="1"/>
</dbReference>
<dbReference type="Pfam" id="PF14504">
    <property type="entry name" value="CAP_assoc_N"/>
    <property type="match status" value="1"/>
</dbReference>
<evidence type="ECO:0000313" key="5">
    <source>
        <dbReference type="Proteomes" id="UP000432715"/>
    </source>
</evidence>
<dbReference type="SUPFAM" id="SSF55797">
    <property type="entry name" value="PR-1-like"/>
    <property type="match status" value="1"/>
</dbReference>
<accession>A0A6I0FEV9</accession>
<sequence>MIMLKPKKVLFSIILIILYVSIANYSFADNYKEIKIYVDDKPLSFDTGAYKINNRVMVPFRGILEAFGAQVGWDENTKTVTAYKDGIVIKLSIGSTTAYKNTTAYKLDVPPQIINSRTFIPVRFVSEALGMDVKWDGKNQSVYIVDPSIPFSFKDISIGTTLASVEDKLGKPIRVDSSEYDFDWYIYHNRYMDYLQIGIKDRRVVALYSNNLGWKNHYNIDVNASKKNIRNILKDSLVGIIKGNTIHLLPPFEAGKEEYYLYQLNNGYVTIFFDLHNNDRVSAIQLIAKESEETVKEFNYMSSSLKLAFEKQSFDLVNASRAKMGLAPLEWCASASDAAYKHSLDMAVNSFFGHENLYNKSVSDRLKAEGINYRRAGENIAAGHQNAIYAHENLLNSEGHRKMILGEFEKLGVGVHFGGPYNVYFTQNYYAKK</sequence>
<gene>
    <name evidence="4" type="ORF">F8154_02170</name>
</gene>
<dbReference type="PANTHER" id="PTHR31157">
    <property type="entry name" value="SCP DOMAIN-CONTAINING PROTEIN"/>
    <property type="match status" value="1"/>
</dbReference>
<dbReference type="Pfam" id="PF07833">
    <property type="entry name" value="Cu_amine_oxidN1"/>
    <property type="match status" value="1"/>
</dbReference>
<dbReference type="OrthoDB" id="9783944at2"/>
<dbReference type="InterPro" id="IPR035940">
    <property type="entry name" value="CAP_sf"/>
</dbReference>
<dbReference type="InterPro" id="IPR012854">
    <property type="entry name" value="Cu_amine_oxidase-like_N"/>
</dbReference>
<dbReference type="CDD" id="cd05379">
    <property type="entry name" value="CAP_bacterial"/>
    <property type="match status" value="1"/>
</dbReference>
<evidence type="ECO:0000259" key="3">
    <source>
        <dbReference type="Pfam" id="PF14504"/>
    </source>
</evidence>
<keyword evidence="5" id="KW-1185">Reference proteome</keyword>